<evidence type="ECO:0000313" key="8">
    <source>
        <dbReference type="Proteomes" id="UP000076727"/>
    </source>
</evidence>
<dbReference type="InterPro" id="IPR050493">
    <property type="entry name" value="FAD-dep_Monooxygenase_BioMet"/>
</dbReference>
<dbReference type="AlphaFoldDB" id="A0A165RKZ5"/>
<keyword evidence="3" id="KW-0274">FAD</keyword>
<sequence>MKTKTRVIIAGAGIAGPVLAIFLKAKGYDPIVYEKVEALADVGLSLCVQPNGLCVLGLIPGFRNKLVGEPFERFKQCSVLGGEATVLVDVDYPSRLPEETGYSMTGVRRPLFNRTIVEVAESHGVEIVFGHQLVSIKQDDANVEVTFTNGAVDRASFVVGCDGLHSNTRLCLFGHESVSYTGLTQTGGISPTPESHKAHRTMLNVYSDGAHLIAFPINDKQTSWAITRREAEARETWRSMDEEQQKSFKEGPWSQWPFGVGELVRTADQIVKYGLYDRPELHVWHKGRVVLLGDAAHPTSPHLGQGANQAFEDIYHLVRLLAKHNPSAAQPSTELLSTIFSEYEELRIARTSELVEGARKQGNVRVVQGEEACRARNEAVKAVYTDENFVSNWLQFFTHPFKMGESEI</sequence>
<dbReference type="GO" id="GO:0071949">
    <property type="term" value="F:FAD binding"/>
    <property type="evidence" value="ECO:0007669"/>
    <property type="project" value="InterPro"/>
</dbReference>
<feature type="domain" description="FAD-binding" evidence="6">
    <location>
        <begin position="4"/>
        <end position="331"/>
    </location>
</feature>
<organism evidence="7 8">
    <name type="scientific">Daedalea quercina L-15889</name>
    <dbReference type="NCBI Taxonomy" id="1314783"/>
    <lineage>
        <taxon>Eukaryota</taxon>
        <taxon>Fungi</taxon>
        <taxon>Dikarya</taxon>
        <taxon>Basidiomycota</taxon>
        <taxon>Agaricomycotina</taxon>
        <taxon>Agaricomycetes</taxon>
        <taxon>Polyporales</taxon>
        <taxon>Fomitopsis</taxon>
    </lineage>
</organism>
<protein>
    <submittedName>
        <fullName evidence="7">FAD/NAD(P)-binding domain-containing protein</fullName>
    </submittedName>
</protein>
<dbReference type="OrthoDB" id="47494at2759"/>
<keyword evidence="2" id="KW-0285">Flavoprotein</keyword>
<gene>
    <name evidence="7" type="ORF">DAEQUDRAFT_666872</name>
</gene>
<dbReference type="GO" id="GO:0004497">
    <property type="term" value="F:monooxygenase activity"/>
    <property type="evidence" value="ECO:0007669"/>
    <property type="project" value="UniProtKB-KW"/>
</dbReference>
<dbReference type="Gene3D" id="3.50.50.60">
    <property type="entry name" value="FAD/NAD(P)-binding domain"/>
    <property type="match status" value="1"/>
</dbReference>
<name>A0A165RKZ5_9APHY</name>
<dbReference type="InterPro" id="IPR002938">
    <property type="entry name" value="FAD-bd"/>
</dbReference>
<evidence type="ECO:0000256" key="5">
    <source>
        <dbReference type="ARBA" id="ARBA00023033"/>
    </source>
</evidence>
<evidence type="ECO:0000313" key="7">
    <source>
        <dbReference type="EMBL" id="KZT70890.1"/>
    </source>
</evidence>
<keyword evidence="4" id="KW-0560">Oxidoreductase</keyword>
<dbReference type="InterPro" id="IPR036188">
    <property type="entry name" value="FAD/NAD-bd_sf"/>
</dbReference>
<dbReference type="EMBL" id="KV429048">
    <property type="protein sequence ID" value="KZT70890.1"/>
    <property type="molecule type" value="Genomic_DNA"/>
</dbReference>
<accession>A0A165RKZ5</accession>
<dbReference type="Proteomes" id="UP000076727">
    <property type="component" value="Unassembled WGS sequence"/>
</dbReference>
<evidence type="ECO:0000259" key="6">
    <source>
        <dbReference type="Pfam" id="PF01494"/>
    </source>
</evidence>
<proteinExistence type="inferred from homology"/>
<dbReference type="PANTHER" id="PTHR13789:SF309">
    <property type="entry name" value="PUTATIVE (AFU_ORTHOLOGUE AFUA_6G14510)-RELATED"/>
    <property type="match status" value="1"/>
</dbReference>
<dbReference type="Pfam" id="PF01494">
    <property type="entry name" value="FAD_binding_3"/>
    <property type="match status" value="1"/>
</dbReference>
<dbReference type="PRINTS" id="PR00420">
    <property type="entry name" value="RNGMNOXGNASE"/>
</dbReference>
<reference evidence="7 8" key="1">
    <citation type="journal article" date="2016" name="Mol. Biol. Evol.">
        <title>Comparative Genomics of Early-Diverging Mushroom-Forming Fungi Provides Insights into the Origins of Lignocellulose Decay Capabilities.</title>
        <authorList>
            <person name="Nagy L.G."/>
            <person name="Riley R."/>
            <person name="Tritt A."/>
            <person name="Adam C."/>
            <person name="Daum C."/>
            <person name="Floudas D."/>
            <person name="Sun H."/>
            <person name="Yadav J.S."/>
            <person name="Pangilinan J."/>
            <person name="Larsson K.H."/>
            <person name="Matsuura K."/>
            <person name="Barry K."/>
            <person name="Labutti K."/>
            <person name="Kuo R."/>
            <person name="Ohm R.A."/>
            <person name="Bhattacharya S.S."/>
            <person name="Shirouzu T."/>
            <person name="Yoshinaga Y."/>
            <person name="Martin F.M."/>
            <person name="Grigoriev I.V."/>
            <person name="Hibbett D.S."/>
        </authorList>
    </citation>
    <scope>NUCLEOTIDE SEQUENCE [LARGE SCALE GENOMIC DNA]</scope>
    <source>
        <strain evidence="7 8">L-15889</strain>
    </source>
</reference>
<comment type="similarity">
    <text evidence="1">Belongs to the paxM FAD-dependent monooxygenase family.</text>
</comment>
<evidence type="ECO:0000256" key="4">
    <source>
        <dbReference type="ARBA" id="ARBA00023002"/>
    </source>
</evidence>
<dbReference type="PANTHER" id="PTHR13789">
    <property type="entry name" value="MONOOXYGENASE"/>
    <property type="match status" value="1"/>
</dbReference>
<evidence type="ECO:0000256" key="1">
    <source>
        <dbReference type="ARBA" id="ARBA00007992"/>
    </source>
</evidence>
<keyword evidence="8" id="KW-1185">Reference proteome</keyword>
<keyword evidence="5" id="KW-0503">Monooxygenase</keyword>
<dbReference type="SUPFAM" id="SSF51905">
    <property type="entry name" value="FAD/NAD(P)-binding domain"/>
    <property type="match status" value="1"/>
</dbReference>
<evidence type="ECO:0000256" key="3">
    <source>
        <dbReference type="ARBA" id="ARBA00022827"/>
    </source>
</evidence>
<dbReference type="STRING" id="1314783.A0A165RKZ5"/>
<evidence type="ECO:0000256" key="2">
    <source>
        <dbReference type="ARBA" id="ARBA00022630"/>
    </source>
</evidence>